<protein>
    <submittedName>
        <fullName evidence="11">p-loop containing nucleoside triphosphate hydrolase protein</fullName>
    </submittedName>
</protein>
<keyword evidence="9" id="KW-0009">Actin-binding</keyword>
<keyword evidence="9" id="KW-0067">ATP-binding</keyword>
<keyword evidence="5 9" id="KW-0518">Myosin</keyword>
<organism evidence="11 12">
    <name type="scientific">Conidiobolus coronatus (strain ATCC 28846 / CBS 209.66 / NRRL 28638)</name>
    <name type="common">Delacroixia coronata</name>
    <dbReference type="NCBI Taxonomy" id="796925"/>
    <lineage>
        <taxon>Eukaryota</taxon>
        <taxon>Fungi</taxon>
        <taxon>Fungi incertae sedis</taxon>
        <taxon>Zoopagomycota</taxon>
        <taxon>Entomophthoromycotina</taxon>
        <taxon>Entomophthoromycetes</taxon>
        <taxon>Entomophthorales</taxon>
        <taxon>Ancylistaceae</taxon>
        <taxon>Conidiobolus</taxon>
    </lineage>
</organism>
<gene>
    <name evidence="11" type="ORF">CONCODRAFT_52768</name>
</gene>
<accession>A0A137NVY2</accession>
<proteinExistence type="inferred from homology"/>
<dbReference type="OrthoDB" id="370884at2759"/>
<dbReference type="PROSITE" id="PS51456">
    <property type="entry name" value="MYOSIN_MOTOR"/>
    <property type="match status" value="1"/>
</dbReference>
<dbReference type="PANTHER" id="PTHR46256">
    <property type="entry name" value="AGAP011099-PA"/>
    <property type="match status" value="1"/>
</dbReference>
<dbReference type="SUPFAM" id="SSF52540">
    <property type="entry name" value="P-loop containing nucleoside triphosphate hydrolases"/>
    <property type="match status" value="1"/>
</dbReference>
<keyword evidence="9" id="KW-0547">Nucleotide-binding</keyword>
<sequence>MSHQDEGDLTLLQQMDEQSLSDYLINRLNNNQPFTNLGSNGLVVLNPHRDLGLFTQEISNHYIENGYKSHESAHSGLMPHVYDIATKTYFHMRRLGTDHSIVFCGPANSGKSYSYRETLNQLSKLALNPKKPPKVPDQLLHLLNVVESFSKCSASNNPNASRSGLYQELQFTNRGRIAGIKTISYYFEKSRLTCVPPQEGNFDIFYQLIKNATFEERS</sequence>
<dbReference type="Proteomes" id="UP000070444">
    <property type="component" value="Unassembled WGS sequence"/>
</dbReference>
<evidence type="ECO:0000256" key="3">
    <source>
        <dbReference type="ARBA" id="ARBA00022490"/>
    </source>
</evidence>
<keyword evidence="6 9" id="KW-0505">Motor protein</keyword>
<dbReference type="AlphaFoldDB" id="A0A137NVY2"/>
<dbReference type="InterPro" id="IPR036961">
    <property type="entry name" value="Kinesin_motor_dom_sf"/>
</dbReference>
<dbReference type="InterPro" id="IPR027417">
    <property type="entry name" value="P-loop_NTPase"/>
</dbReference>
<dbReference type="Gene3D" id="3.40.850.10">
    <property type="entry name" value="Kinesin motor domain"/>
    <property type="match status" value="1"/>
</dbReference>
<evidence type="ECO:0000256" key="2">
    <source>
        <dbReference type="ARBA" id="ARBA00004316"/>
    </source>
</evidence>
<keyword evidence="4" id="KW-0677">Repeat</keyword>
<evidence type="ECO:0000256" key="1">
    <source>
        <dbReference type="ARBA" id="ARBA00004245"/>
    </source>
</evidence>
<dbReference type="GO" id="GO:0016459">
    <property type="term" value="C:myosin complex"/>
    <property type="evidence" value="ECO:0007669"/>
    <property type="project" value="UniProtKB-KW"/>
</dbReference>
<evidence type="ECO:0000256" key="4">
    <source>
        <dbReference type="ARBA" id="ARBA00022737"/>
    </source>
</evidence>
<comment type="subcellular location">
    <subcellularLocation>
        <location evidence="2">Cell projection</location>
    </subcellularLocation>
    <subcellularLocation>
        <location evidence="1">Cytoplasm</location>
        <location evidence="1">Cytoskeleton</location>
    </subcellularLocation>
</comment>
<dbReference type="GO" id="GO:0003779">
    <property type="term" value="F:actin binding"/>
    <property type="evidence" value="ECO:0007669"/>
    <property type="project" value="UniProtKB-KW"/>
</dbReference>
<dbReference type="STRING" id="796925.A0A137NVY2"/>
<dbReference type="GO" id="GO:0000146">
    <property type="term" value="F:microfilament motor activity"/>
    <property type="evidence" value="ECO:0007669"/>
    <property type="project" value="TreeGrafter"/>
</dbReference>
<comment type="caution">
    <text evidence="9">Lacks conserved residue(s) required for the propagation of feature annotation.</text>
</comment>
<name>A0A137NVY2_CONC2</name>
<dbReference type="GO" id="GO:0042995">
    <property type="term" value="C:cell projection"/>
    <property type="evidence" value="ECO:0007669"/>
    <property type="project" value="UniProtKB-SubCell"/>
</dbReference>
<keyword evidence="12" id="KW-1185">Reference proteome</keyword>
<dbReference type="EMBL" id="KQ964671">
    <property type="protein sequence ID" value="KXN66980.1"/>
    <property type="molecule type" value="Genomic_DNA"/>
</dbReference>
<keyword evidence="3" id="KW-0963">Cytoplasm</keyword>
<dbReference type="OMA" id="MACHRER"/>
<evidence type="ECO:0000259" key="10">
    <source>
        <dbReference type="PROSITE" id="PS51456"/>
    </source>
</evidence>
<dbReference type="InterPro" id="IPR001609">
    <property type="entry name" value="Myosin_head_motor_dom-like"/>
</dbReference>
<feature type="domain" description="Myosin motor" evidence="10">
    <location>
        <begin position="4"/>
        <end position="218"/>
    </location>
</feature>
<dbReference type="GO" id="GO:0030832">
    <property type="term" value="P:regulation of actin filament length"/>
    <property type="evidence" value="ECO:0007669"/>
    <property type="project" value="TreeGrafter"/>
</dbReference>
<evidence type="ECO:0000313" key="11">
    <source>
        <dbReference type="EMBL" id="KXN66980.1"/>
    </source>
</evidence>
<evidence type="ECO:0000313" key="12">
    <source>
        <dbReference type="Proteomes" id="UP000070444"/>
    </source>
</evidence>
<feature type="non-terminal residue" evidence="11">
    <location>
        <position position="218"/>
    </location>
</feature>
<dbReference type="GO" id="GO:0004674">
    <property type="term" value="F:protein serine/threonine kinase activity"/>
    <property type="evidence" value="ECO:0007669"/>
    <property type="project" value="TreeGrafter"/>
</dbReference>
<feature type="binding site" evidence="9">
    <location>
        <begin position="105"/>
        <end position="112"/>
    </location>
    <ligand>
        <name>ATP</name>
        <dbReference type="ChEBI" id="CHEBI:30616"/>
    </ligand>
</feature>
<evidence type="ECO:0000256" key="8">
    <source>
        <dbReference type="ARBA" id="ARBA00023273"/>
    </source>
</evidence>
<reference evidence="11 12" key="1">
    <citation type="journal article" date="2015" name="Genome Biol. Evol.">
        <title>Phylogenomic analyses indicate that early fungi evolved digesting cell walls of algal ancestors of land plants.</title>
        <authorList>
            <person name="Chang Y."/>
            <person name="Wang S."/>
            <person name="Sekimoto S."/>
            <person name="Aerts A.L."/>
            <person name="Choi C."/>
            <person name="Clum A."/>
            <person name="LaButti K.M."/>
            <person name="Lindquist E.A."/>
            <person name="Yee Ngan C."/>
            <person name="Ohm R.A."/>
            <person name="Salamov A.A."/>
            <person name="Grigoriev I.V."/>
            <person name="Spatafora J.W."/>
            <person name="Berbee M.L."/>
        </authorList>
    </citation>
    <scope>NUCLEOTIDE SEQUENCE [LARGE SCALE GENOMIC DNA]</scope>
    <source>
        <strain evidence="11 12">NRRL 28638</strain>
    </source>
</reference>
<evidence type="ECO:0000256" key="5">
    <source>
        <dbReference type="ARBA" id="ARBA00023123"/>
    </source>
</evidence>
<evidence type="ECO:0000256" key="9">
    <source>
        <dbReference type="PROSITE-ProRule" id="PRU00782"/>
    </source>
</evidence>
<evidence type="ECO:0000256" key="7">
    <source>
        <dbReference type="ARBA" id="ARBA00023212"/>
    </source>
</evidence>
<dbReference type="InterPro" id="IPR052409">
    <property type="entry name" value="Myosin-III_kinase_activity"/>
</dbReference>
<dbReference type="PANTHER" id="PTHR46256:SF3">
    <property type="entry name" value="MYOSIN MOTOR DOMAIN-CONTAINING PROTEIN"/>
    <property type="match status" value="1"/>
</dbReference>
<keyword evidence="7" id="KW-0206">Cytoskeleton</keyword>
<dbReference type="PRINTS" id="PR00193">
    <property type="entry name" value="MYOSINHEAVY"/>
</dbReference>
<evidence type="ECO:0000256" key="6">
    <source>
        <dbReference type="ARBA" id="ARBA00023175"/>
    </source>
</evidence>
<dbReference type="GO" id="GO:0005524">
    <property type="term" value="F:ATP binding"/>
    <property type="evidence" value="ECO:0007669"/>
    <property type="project" value="UniProtKB-UniRule"/>
</dbReference>
<dbReference type="Pfam" id="PF00063">
    <property type="entry name" value="Myosin_head"/>
    <property type="match status" value="1"/>
</dbReference>
<comment type="similarity">
    <text evidence="9">Belongs to the TRAFAC class myosin-kinesin ATPase superfamily. Myosin family.</text>
</comment>
<keyword evidence="8" id="KW-0966">Cell projection</keyword>
<dbReference type="GO" id="GO:0016787">
    <property type="term" value="F:hydrolase activity"/>
    <property type="evidence" value="ECO:0007669"/>
    <property type="project" value="UniProtKB-KW"/>
</dbReference>
<keyword evidence="11" id="KW-0378">Hydrolase</keyword>